<evidence type="ECO:0000313" key="2">
    <source>
        <dbReference type="Proteomes" id="UP000024635"/>
    </source>
</evidence>
<organism evidence="1 2">
    <name type="scientific">Ancylostoma ceylanicum</name>
    <dbReference type="NCBI Taxonomy" id="53326"/>
    <lineage>
        <taxon>Eukaryota</taxon>
        <taxon>Metazoa</taxon>
        <taxon>Ecdysozoa</taxon>
        <taxon>Nematoda</taxon>
        <taxon>Chromadorea</taxon>
        <taxon>Rhabditida</taxon>
        <taxon>Rhabditina</taxon>
        <taxon>Rhabditomorpha</taxon>
        <taxon>Strongyloidea</taxon>
        <taxon>Ancylostomatidae</taxon>
        <taxon>Ancylostomatinae</taxon>
        <taxon>Ancylostoma</taxon>
    </lineage>
</organism>
<reference evidence="2" key="1">
    <citation type="journal article" date="2015" name="Nat. Genet.">
        <title>The genome and transcriptome of the zoonotic hookworm Ancylostoma ceylanicum identify infection-specific gene families.</title>
        <authorList>
            <person name="Schwarz E.M."/>
            <person name="Hu Y."/>
            <person name="Antoshechkin I."/>
            <person name="Miller M.M."/>
            <person name="Sternberg P.W."/>
            <person name="Aroian R.V."/>
        </authorList>
    </citation>
    <scope>NUCLEOTIDE SEQUENCE</scope>
    <source>
        <strain evidence="2">HY135</strain>
    </source>
</reference>
<dbReference type="EMBL" id="JARK01001356">
    <property type="protein sequence ID" value="EYC20970.1"/>
    <property type="molecule type" value="Genomic_DNA"/>
</dbReference>
<name>A0A016V0K8_9BILA</name>
<dbReference type="AlphaFoldDB" id="A0A016V0K8"/>
<evidence type="ECO:0000313" key="1">
    <source>
        <dbReference type="EMBL" id="EYC20970.1"/>
    </source>
</evidence>
<keyword evidence="2" id="KW-1185">Reference proteome</keyword>
<protein>
    <submittedName>
        <fullName evidence="1">Uncharacterized protein</fullName>
    </submittedName>
</protein>
<proteinExistence type="predicted"/>
<gene>
    <name evidence="1" type="primary">Acey_s0020.g16</name>
    <name evidence="1" type="ORF">Y032_0020g16</name>
</gene>
<comment type="caution">
    <text evidence="1">The sequence shown here is derived from an EMBL/GenBank/DDBJ whole genome shotgun (WGS) entry which is preliminary data.</text>
</comment>
<accession>A0A016V0K8</accession>
<dbReference type="Proteomes" id="UP000024635">
    <property type="component" value="Unassembled WGS sequence"/>
</dbReference>
<sequence>MEVPWLKPERILFTACLDRLDQEGGGGQTHASIYERFPMKAARGNMKFSVKRTRGCRRVSMSCDCDATGPYSSSYRRTPRQSHAFSINCPIPGVAT</sequence>